<dbReference type="Pfam" id="PF13181">
    <property type="entry name" value="TPR_8"/>
    <property type="match status" value="1"/>
</dbReference>
<dbReference type="AlphaFoldDB" id="A0A1X0Y0X3"/>
<dbReference type="InterPro" id="IPR019734">
    <property type="entry name" value="TPR_rpt"/>
</dbReference>
<reference evidence="5 6" key="1">
    <citation type="submission" date="2017-03" db="EMBL/GenBank/DDBJ databases">
        <title>Genome sequence of Geothermobacter sp. EPR-M, Deep-Sea Iron Reducer.</title>
        <authorList>
            <person name="Tully B."/>
            <person name="Savalia P."/>
            <person name="Abuyen K."/>
            <person name="Baughan C."/>
            <person name="Romero E."/>
            <person name="Ronkowski C."/>
            <person name="Torres B."/>
            <person name="Tremblay J."/>
            <person name="Trujillo A."/>
            <person name="Tyler M."/>
            <person name="Perez-Rodriguez I."/>
            <person name="Amend J."/>
        </authorList>
    </citation>
    <scope>NUCLEOTIDE SEQUENCE [LARGE SCALE GENOMIC DNA]</scope>
    <source>
        <strain evidence="5 6">EPR-M</strain>
    </source>
</reference>
<organism evidence="5 6">
    <name type="scientific">Geothermobacter hydrogeniphilus</name>
    <dbReference type="NCBI Taxonomy" id="1969733"/>
    <lineage>
        <taxon>Bacteria</taxon>
        <taxon>Pseudomonadati</taxon>
        <taxon>Thermodesulfobacteriota</taxon>
        <taxon>Desulfuromonadia</taxon>
        <taxon>Desulfuromonadales</taxon>
        <taxon>Geothermobacteraceae</taxon>
        <taxon>Geothermobacter</taxon>
    </lineage>
</organism>
<keyword evidence="4" id="KW-0812">Transmembrane</keyword>
<dbReference type="PANTHER" id="PTHR45586:SF1">
    <property type="entry name" value="LIPOPOLYSACCHARIDE ASSEMBLY PROTEIN B"/>
    <property type="match status" value="1"/>
</dbReference>
<comment type="caution">
    <text evidence="5">The sequence shown here is derived from an EMBL/GenBank/DDBJ whole genome shotgun (WGS) entry which is preliminary data.</text>
</comment>
<keyword evidence="6" id="KW-1185">Reference proteome</keyword>
<feature type="repeat" description="TPR" evidence="3">
    <location>
        <begin position="366"/>
        <end position="399"/>
    </location>
</feature>
<dbReference type="Proteomes" id="UP000193136">
    <property type="component" value="Unassembled WGS sequence"/>
</dbReference>
<keyword evidence="4" id="KW-0472">Membrane</keyword>
<proteinExistence type="predicted"/>
<protein>
    <submittedName>
        <fullName evidence="5">Uncharacterized protein</fullName>
    </submittedName>
</protein>
<evidence type="ECO:0000256" key="3">
    <source>
        <dbReference type="PROSITE-ProRule" id="PRU00339"/>
    </source>
</evidence>
<keyword evidence="1" id="KW-0677">Repeat</keyword>
<evidence type="ECO:0000256" key="4">
    <source>
        <dbReference type="SAM" id="Phobius"/>
    </source>
</evidence>
<accession>A0A1X0Y0X3</accession>
<evidence type="ECO:0000313" key="5">
    <source>
        <dbReference type="EMBL" id="ORJ58712.1"/>
    </source>
</evidence>
<feature type="repeat" description="TPR" evidence="3">
    <location>
        <begin position="153"/>
        <end position="186"/>
    </location>
</feature>
<dbReference type="Gene3D" id="1.25.40.10">
    <property type="entry name" value="Tetratricopeptide repeat domain"/>
    <property type="match status" value="3"/>
</dbReference>
<evidence type="ECO:0000256" key="1">
    <source>
        <dbReference type="ARBA" id="ARBA00022737"/>
    </source>
</evidence>
<dbReference type="Pfam" id="PF12895">
    <property type="entry name" value="ANAPC3"/>
    <property type="match status" value="1"/>
</dbReference>
<name>A0A1X0Y0X3_9BACT</name>
<evidence type="ECO:0000256" key="2">
    <source>
        <dbReference type="ARBA" id="ARBA00022803"/>
    </source>
</evidence>
<dbReference type="InterPro" id="IPR011990">
    <property type="entry name" value="TPR-like_helical_dom_sf"/>
</dbReference>
<dbReference type="EMBL" id="NAAD01000014">
    <property type="protein sequence ID" value="ORJ58712.1"/>
    <property type="molecule type" value="Genomic_DNA"/>
</dbReference>
<keyword evidence="4" id="KW-1133">Transmembrane helix</keyword>
<keyword evidence="2 3" id="KW-0802">TPR repeat</keyword>
<dbReference type="STRING" id="1969733.B5V00_11460"/>
<gene>
    <name evidence="5" type="ORF">B5V00_11460</name>
</gene>
<evidence type="ECO:0000313" key="6">
    <source>
        <dbReference type="Proteomes" id="UP000193136"/>
    </source>
</evidence>
<feature type="transmembrane region" description="Helical" evidence="4">
    <location>
        <begin position="44"/>
        <end position="67"/>
    </location>
</feature>
<dbReference type="InterPro" id="IPR051012">
    <property type="entry name" value="CellSynth/LPSAsmb/PSIAsmb"/>
</dbReference>
<dbReference type="PANTHER" id="PTHR45586">
    <property type="entry name" value="TPR REPEAT-CONTAINING PROTEIN PA4667"/>
    <property type="match status" value="1"/>
</dbReference>
<sequence length="452" mass="51680">MTILGFLLLIILFLSFFIYCSWLNPEDITLIYWTGKSITFSPALLILGFVLVGLCIGYGAHIYSVLVHGVKHWRRERSEKKTREISAIYREGVGRLLSGDLKKARVLLQKTLERDPKSIDSLIALASVQLQDGEGSEAVKLLLKARDIDGKNLEVLFKLATTYQKLDQTDEAIEAYQAILALESDNRKALRSLRDLHIAAGNWQEAYDLQKRVIKVAQKSKRLADEKKLLANLRYEVARLLLENGEADKALGEFQDLVKNAPELVPARVSLGDAQKAVGRGDDAVRTWQEGYQKLGRSIFLSRLEDYYMETEDPAGLLTFYRDATSRKPDDMLLRLFFGKFCLRLEMVEEAIDQLYMVESSGIESTQLNFLLGEAYRRRDRIEDAVEEYKRALGTNKHLRLGFVCDHCGKSYQEWQSRCDECGNWGGLSLINRQLFHEARPIEVREIHHGER</sequence>
<dbReference type="RefSeq" id="WP_085010941.1">
    <property type="nucleotide sequence ID" value="NZ_NAAD01000014.1"/>
</dbReference>
<dbReference type="PROSITE" id="PS50005">
    <property type="entry name" value="TPR"/>
    <property type="match status" value="2"/>
</dbReference>
<dbReference type="SUPFAM" id="SSF48452">
    <property type="entry name" value="TPR-like"/>
    <property type="match status" value="2"/>
</dbReference>
<dbReference type="OrthoDB" id="9761222at2"/>
<dbReference type="SMART" id="SM00028">
    <property type="entry name" value="TPR"/>
    <property type="match status" value="5"/>
</dbReference>